<dbReference type="InterPro" id="IPR001387">
    <property type="entry name" value="Cro/C1-type_HTH"/>
</dbReference>
<feature type="domain" description="HTH cro/C1-type" evidence="1">
    <location>
        <begin position="1"/>
        <end position="50"/>
    </location>
</feature>
<reference evidence="2 3" key="1">
    <citation type="submission" date="2019-11" db="EMBL/GenBank/DDBJ databases">
        <title>Characterisation of Fundicoccus ignavus gen. nov. sp. nov., a novel genus of the family Aerococcaceae from bulk tank milk.</title>
        <authorList>
            <person name="Siebert A."/>
            <person name="Huptas C."/>
            <person name="Wenning M."/>
            <person name="Scherer S."/>
            <person name="Doll E.V."/>
        </authorList>
    </citation>
    <scope>NUCLEOTIDE SEQUENCE [LARGE SCALE GENOMIC DNA]</scope>
    <source>
        <strain evidence="2 3">DSM 109652</strain>
    </source>
</reference>
<dbReference type="Pfam" id="PF13443">
    <property type="entry name" value="HTH_26"/>
    <property type="match status" value="1"/>
</dbReference>
<dbReference type="InterPro" id="IPR010982">
    <property type="entry name" value="Lambda_DNA-bd_dom_sf"/>
</dbReference>
<dbReference type="EMBL" id="WJQT01000006">
    <property type="protein sequence ID" value="MRJ47115.1"/>
    <property type="molecule type" value="Genomic_DNA"/>
</dbReference>
<sequence>MNKSDLQDAIQTTPKTIARMSKNENVSMVTLSRICDYFDCEIEDIIDHKKS</sequence>
<evidence type="ECO:0000313" key="2">
    <source>
        <dbReference type="EMBL" id="MRJ47115.1"/>
    </source>
</evidence>
<dbReference type="AlphaFoldDB" id="A0A844CHC9"/>
<dbReference type="Proteomes" id="UP000440066">
    <property type="component" value="Unassembled WGS sequence"/>
</dbReference>
<name>A0A844CHC9_9LACT</name>
<comment type="caution">
    <text evidence="2">The sequence shown here is derived from an EMBL/GenBank/DDBJ whole genome shotgun (WGS) entry which is preliminary data.</text>
</comment>
<dbReference type="GO" id="GO:0003677">
    <property type="term" value="F:DNA binding"/>
    <property type="evidence" value="ECO:0007669"/>
    <property type="project" value="InterPro"/>
</dbReference>
<protein>
    <submittedName>
        <fullName evidence="2">Helix-turn-helix domain-containing protein</fullName>
    </submittedName>
</protein>
<accession>A0A844CHC9</accession>
<proteinExistence type="predicted"/>
<dbReference type="Gene3D" id="1.10.260.40">
    <property type="entry name" value="lambda repressor-like DNA-binding domains"/>
    <property type="match status" value="1"/>
</dbReference>
<evidence type="ECO:0000313" key="3">
    <source>
        <dbReference type="Proteomes" id="UP000440066"/>
    </source>
</evidence>
<dbReference type="SUPFAM" id="SSF47413">
    <property type="entry name" value="lambda repressor-like DNA-binding domains"/>
    <property type="match status" value="1"/>
</dbReference>
<gene>
    <name evidence="2" type="ORF">GF867_06020</name>
</gene>
<evidence type="ECO:0000259" key="1">
    <source>
        <dbReference type="Pfam" id="PF13443"/>
    </source>
</evidence>
<organism evidence="2 3">
    <name type="scientific">Fundicoccus ignavus</name>
    <dbReference type="NCBI Taxonomy" id="2664442"/>
    <lineage>
        <taxon>Bacteria</taxon>
        <taxon>Bacillati</taxon>
        <taxon>Bacillota</taxon>
        <taxon>Bacilli</taxon>
        <taxon>Lactobacillales</taxon>
        <taxon>Aerococcaceae</taxon>
        <taxon>Fundicoccus</taxon>
    </lineage>
</organism>